<dbReference type="Gene3D" id="3.90.1150.10">
    <property type="entry name" value="Aspartate Aminotransferase, domain 1"/>
    <property type="match status" value="1"/>
</dbReference>
<evidence type="ECO:0000313" key="8">
    <source>
        <dbReference type="EMBL" id="SDI26823.1"/>
    </source>
</evidence>
<evidence type="ECO:0000313" key="9">
    <source>
        <dbReference type="Proteomes" id="UP000198923"/>
    </source>
</evidence>
<organism evidence="8 9">
    <name type="scientific">Sinosporangium album</name>
    <dbReference type="NCBI Taxonomy" id="504805"/>
    <lineage>
        <taxon>Bacteria</taxon>
        <taxon>Bacillati</taxon>
        <taxon>Actinomycetota</taxon>
        <taxon>Actinomycetes</taxon>
        <taxon>Streptosporangiales</taxon>
        <taxon>Streptosporangiaceae</taxon>
        <taxon>Sinosporangium</taxon>
    </lineage>
</organism>
<dbReference type="Pfam" id="PF00155">
    <property type="entry name" value="Aminotran_1_2"/>
    <property type="match status" value="1"/>
</dbReference>
<protein>
    <recommendedName>
        <fullName evidence="6">Aminotransferase</fullName>
        <ecNumber evidence="6">2.6.1.-</ecNumber>
    </recommendedName>
</protein>
<dbReference type="InterPro" id="IPR004839">
    <property type="entry name" value="Aminotransferase_I/II_large"/>
</dbReference>
<dbReference type="AlphaFoldDB" id="A0A1G8J718"/>
<evidence type="ECO:0000256" key="1">
    <source>
        <dbReference type="ARBA" id="ARBA00001933"/>
    </source>
</evidence>
<dbReference type="PANTHER" id="PTHR46383:SF1">
    <property type="entry name" value="ASPARTATE AMINOTRANSFERASE"/>
    <property type="match status" value="1"/>
</dbReference>
<dbReference type="InterPro" id="IPR050596">
    <property type="entry name" value="AspAT/PAT-like"/>
</dbReference>
<gene>
    <name evidence="8" type="ORF">SAMN05421505_14137</name>
</gene>
<dbReference type="InterPro" id="IPR004838">
    <property type="entry name" value="NHTrfase_class1_PyrdxlP-BS"/>
</dbReference>
<evidence type="ECO:0000259" key="7">
    <source>
        <dbReference type="Pfam" id="PF00155"/>
    </source>
</evidence>
<reference evidence="8 9" key="1">
    <citation type="submission" date="2016-10" db="EMBL/GenBank/DDBJ databases">
        <authorList>
            <person name="de Groot N.N."/>
        </authorList>
    </citation>
    <scope>NUCLEOTIDE SEQUENCE [LARGE SCALE GENOMIC DNA]</scope>
    <source>
        <strain evidence="8 9">CPCC 201354</strain>
    </source>
</reference>
<dbReference type="EC" id="2.6.1.-" evidence="6"/>
<evidence type="ECO:0000256" key="5">
    <source>
        <dbReference type="ARBA" id="ARBA00022898"/>
    </source>
</evidence>
<comment type="cofactor">
    <cofactor evidence="1 6">
        <name>pyridoxal 5'-phosphate</name>
        <dbReference type="ChEBI" id="CHEBI:597326"/>
    </cofactor>
</comment>
<dbReference type="PRINTS" id="PR00753">
    <property type="entry name" value="ACCSYNTHASE"/>
</dbReference>
<dbReference type="GO" id="GO:0006520">
    <property type="term" value="P:amino acid metabolic process"/>
    <property type="evidence" value="ECO:0007669"/>
    <property type="project" value="InterPro"/>
</dbReference>
<dbReference type="InterPro" id="IPR015424">
    <property type="entry name" value="PyrdxlP-dep_Trfase"/>
</dbReference>
<dbReference type="EMBL" id="FNCN01000041">
    <property type="protein sequence ID" value="SDI26823.1"/>
    <property type="molecule type" value="Genomic_DNA"/>
</dbReference>
<evidence type="ECO:0000256" key="6">
    <source>
        <dbReference type="RuleBase" id="RU000481"/>
    </source>
</evidence>
<dbReference type="InterPro" id="IPR015422">
    <property type="entry name" value="PyrdxlP-dep_Trfase_small"/>
</dbReference>
<keyword evidence="5" id="KW-0663">Pyridoxal phosphate</keyword>
<keyword evidence="3 6" id="KW-0032">Aminotransferase</keyword>
<dbReference type="CDD" id="cd00609">
    <property type="entry name" value="AAT_like"/>
    <property type="match status" value="1"/>
</dbReference>
<feature type="domain" description="Aminotransferase class I/classII large" evidence="7">
    <location>
        <begin position="77"/>
        <end position="431"/>
    </location>
</feature>
<keyword evidence="9" id="KW-1185">Reference proteome</keyword>
<keyword evidence="4 6" id="KW-0808">Transferase</keyword>
<proteinExistence type="inferred from homology"/>
<evidence type="ECO:0000256" key="2">
    <source>
        <dbReference type="ARBA" id="ARBA00007441"/>
    </source>
</evidence>
<dbReference type="GO" id="GO:0008483">
    <property type="term" value="F:transaminase activity"/>
    <property type="evidence" value="ECO:0007669"/>
    <property type="project" value="UniProtKB-KW"/>
</dbReference>
<accession>A0A1G8J718</accession>
<evidence type="ECO:0000256" key="4">
    <source>
        <dbReference type="ARBA" id="ARBA00022679"/>
    </source>
</evidence>
<dbReference type="Proteomes" id="UP000198923">
    <property type="component" value="Unassembled WGS sequence"/>
</dbReference>
<comment type="similarity">
    <text evidence="2 6">Belongs to the class-I pyridoxal-phosphate-dependent aminotransferase family.</text>
</comment>
<sequence>MIAQVGVLRPRTPSPPGMYGGATAHMPISGGHPFATSETMGTMTTRRRVSARISSISESATLAVDAKAKAMKAAGRPVIGFGAGEPDFPTPGYIVEAAVEACRTPRFHKYTQAAGLPELKQAIAEKTLRDSGYEVDASRIVVTNGGKQAVYEAFAALLDPGDEVLVVAPYWTTYPEAIKLAGGVQVDVVTDETTGYLASVEQLEAARTERTKVLLFVSPSNPTGAVYSAEQTIEIGRWAAEHDLWVVTDEIYEHLVYGDAKFTSIATAVPELADRVVILNGVAKTYAMTGWRVGWLIGPADVVKAVTNLQSHSTSNVSNVAQAAALAAVTGDLSAVAEMREAFDRRRQIMVRMLNEIPGVVCPEPLGAFYVYPSVKAVLGKEIGGTRPQTSAELAEVILEQAEVAVVPGEAFGTPGYVRLSYALGDDDLVEGVTRISKLLSQAR</sequence>
<dbReference type="Gene3D" id="3.40.640.10">
    <property type="entry name" value="Type I PLP-dependent aspartate aminotransferase-like (Major domain)"/>
    <property type="match status" value="1"/>
</dbReference>
<evidence type="ECO:0000256" key="3">
    <source>
        <dbReference type="ARBA" id="ARBA00022576"/>
    </source>
</evidence>
<dbReference type="SUPFAM" id="SSF53383">
    <property type="entry name" value="PLP-dependent transferases"/>
    <property type="match status" value="1"/>
</dbReference>
<dbReference type="InterPro" id="IPR015421">
    <property type="entry name" value="PyrdxlP-dep_Trfase_major"/>
</dbReference>
<name>A0A1G8J718_9ACTN</name>
<dbReference type="GO" id="GO:0030170">
    <property type="term" value="F:pyridoxal phosphate binding"/>
    <property type="evidence" value="ECO:0007669"/>
    <property type="project" value="InterPro"/>
</dbReference>
<dbReference type="PANTHER" id="PTHR46383">
    <property type="entry name" value="ASPARTATE AMINOTRANSFERASE"/>
    <property type="match status" value="1"/>
</dbReference>
<dbReference type="FunFam" id="3.40.640.10:FF:000033">
    <property type="entry name" value="Aspartate aminotransferase"/>
    <property type="match status" value="1"/>
</dbReference>
<dbReference type="PROSITE" id="PS00105">
    <property type="entry name" value="AA_TRANSFER_CLASS_1"/>
    <property type="match status" value="1"/>
</dbReference>
<dbReference type="STRING" id="504805.SAMN05421505_14137"/>